<name>A0A1H9XRJ0_9PSEU</name>
<gene>
    <name evidence="2" type="ORF">SAMN04487818_12210</name>
</gene>
<proteinExistence type="predicted"/>
<evidence type="ECO:0000313" key="3">
    <source>
        <dbReference type="Proteomes" id="UP000199051"/>
    </source>
</evidence>
<reference evidence="3" key="1">
    <citation type="submission" date="2016-10" db="EMBL/GenBank/DDBJ databases">
        <authorList>
            <person name="Varghese N."/>
            <person name="Submissions S."/>
        </authorList>
    </citation>
    <scope>NUCLEOTIDE SEQUENCE [LARGE SCALE GENOMIC DNA]</scope>
    <source>
        <strain evidence="3">DSM 44260</strain>
    </source>
</reference>
<keyword evidence="3" id="KW-1185">Reference proteome</keyword>
<protein>
    <recommendedName>
        <fullName evidence="1">DUF1883 domain-containing protein</fullName>
    </recommendedName>
</protein>
<sequence length="57" mass="6790">MDADNYQAYLDGDEYELYGGFWETSPVALEVPYDDYWYLVIDSYSGRIKYWLNGPFD</sequence>
<dbReference type="EMBL" id="FOGI01000022">
    <property type="protein sequence ID" value="SES48765.1"/>
    <property type="molecule type" value="Genomic_DNA"/>
</dbReference>
<accession>A0A1H9XRJ0</accession>
<evidence type="ECO:0000313" key="2">
    <source>
        <dbReference type="EMBL" id="SES48765.1"/>
    </source>
</evidence>
<dbReference type="Proteomes" id="UP000199051">
    <property type="component" value="Unassembled WGS sequence"/>
</dbReference>
<organism evidence="2 3">
    <name type="scientific">Actinokineospora terrae</name>
    <dbReference type="NCBI Taxonomy" id="155974"/>
    <lineage>
        <taxon>Bacteria</taxon>
        <taxon>Bacillati</taxon>
        <taxon>Actinomycetota</taxon>
        <taxon>Actinomycetes</taxon>
        <taxon>Pseudonocardiales</taxon>
        <taxon>Pseudonocardiaceae</taxon>
        <taxon>Actinokineospora</taxon>
    </lineage>
</organism>
<evidence type="ECO:0000259" key="1">
    <source>
        <dbReference type="Pfam" id="PF08980"/>
    </source>
</evidence>
<feature type="domain" description="DUF1883" evidence="1">
    <location>
        <begin position="1"/>
        <end position="44"/>
    </location>
</feature>
<dbReference type="AlphaFoldDB" id="A0A1H9XRJ0"/>
<dbReference type="InterPro" id="IPR015073">
    <property type="entry name" value="DUF1883"/>
</dbReference>
<dbReference type="InterPro" id="IPR036488">
    <property type="entry name" value="DUF1883-like_sf"/>
</dbReference>
<dbReference type="Pfam" id="PF08980">
    <property type="entry name" value="DUF1883"/>
    <property type="match status" value="1"/>
</dbReference>
<dbReference type="Gene3D" id="4.10.1210.10">
    <property type="entry name" value="Atu1913-like"/>
    <property type="match status" value="1"/>
</dbReference>
<dbReference type="SUPFAM" id="SSF141099">
    <property type="entry name" value="Atu1913-like"/>
    <property type="match status" value="1"/>
</dbReference>